<gene>
    <name evidence="7" type="ORF">GCM10023331_02350</name>
</gene>
<comment type="caution">
    <text evidence="7">The sequence shown here is derived from an EMBL/GenBank/DDBJ whole genome shotgun (WGS) entry which is preliminary data.</text>
</comment>
<accession>A0ABP9D0B9</accession>
<reference evidence="8" key="1">
    <citation type="journal article" date="2019" name="Int. J. Syst. Evol. Microbiol.">
        <title>The Global Catalogue of Microorganisms (GCM) 10K type strain sequencing project: providing services to taxonomists for standard genome sequencing and annotation.</title>
        <authorList>
            <consortium name="The Broad Institute Genomics Platform"/>
            <consortium name="The Broad Institute Genome Sequencing Center for Infectious Disease"/>
            <person name="Wu L."/>
            <person name="Ma J."/>
        </authorList>
    </citation>
    <scope>NUCLEOTIDE SEQUENCE [LARGE SCALE GENOMIC DNA]</scope>
    <source>
        <strain evidence="8">JCM 18326</strain>
    </source>
</reference>
<evidence type="ECO:0000256" key="4">
    <source>
        <dbReference type="ARBA" id="ARBA00023136"/>
    </source>
</evidence>
<feature type="transmembrane region" description="Helical" evidence="5">
    <location>
        <begin position="35"/>
        <end position="55"/>
    </location>
</feature>
<feature type="transmembrane region" description="Helical" evidence="5">
    <location>
        <begin position="232"/>
        <end position="251"/>
    </location>
</feature>
<dbReference type="Gene3D" id="1.10.3730.20">
    <property type="match status" value="1"/>
</dbReference>
<dbReference type="InterPro" id="IPR000620">
    <property type="entry name" value="EamA_dom"/>
</dbReference>
<evidence type="ECO:0000259" key="6">
    <source>
        <dbReference type="Pfam" id="PF00892"/>
    </source>
</evidence>
<feature type="transmembrane region" description="Helical" evidence="5">
    <location>
        <begin position="91"/>
        <end position="112"/>
    </location>
</feature>
<organism evidence="7 8">
    <name type="scientific">Algivirga pacifica</name>
    <dbReference type="NCBI Taxonomy" id="1162670"/>
    <lineage>
        <taxon>Bacteria</taxon>
        <taxon>Pseudomonadati</taxon>
        <taxon>Bacteroidota</taxon>
        <taxon>Cytophagia</taxon>
        <taxon>Cytophagales</taxon>
        <taxon>Flammeovirgaceae</taxon>
        <taxon>Algivirga</taxon>
    </lineage>
</organism>
<name>A0ABP9D0B9_9BACT</name>
<dbReference type="InterPro" id="IPR037185">
    <property type="entry name" value="EmrE-like"/>
</dbReference>
<feature type="domain" description="EamA" evidence="6">
    <location>
        <begin position="4"/>
        <end position="134"/>
    </location>
</feature>
<proteinExistence type="predicted"/>
<feature type="transmembrane region" description="Helical" evidence="5">
    <location>
        <begin position="257"/>
        <end position="276"/>
    </location>
</feature>
<dbReference type="PANTHER" id="PTHR22911:SF6">
    <property type="entry name" value="SOLUTE CARRIER FAMILY 35 MEMBER G1"/>
    <property type="match status" value="1"/>
</dbReference>
<keyword evidence="3 5" id="KW-1133">Transmembrane helix</keyword>
<feature type="transmembrane region" description="Helical" evidence="5">
    <location>
        <begin position="175"/>
        <end position="197"/>
    </location>
</feature>
<sequence>MLSKGVKLMLLSTLVMTTMQTFVKFVSHIPATEVVFFRAAISLVMSYAMLYRQNVNIWGKPENRPTLWMRGIFGTLALVMVFATFQNMPLASALLLHYLAPIFTALLAAIFLKERIRPIQWFFFLLCFAGIGMIKGFDSRVETLYFVLGIVGALLAAAAYTMIGKLKGKENPVVIVFYFPFVAMPITGLYSYFNWVTPQGTDWLFLLGIGILTQIGQILLTKAYQTDQANKVASANYTGIIYGLLYGFFLFGELFQWEVYVGMGLVLLGVFLNVTYRGKK</sequence>
<evidence type="ECO:0000256" key="5">
    <source>
        <dbReference type="SAM" id="Phobius"/>
    </source>
</evidence>
<dbReference type="Pfam" id="PF00892">
    <property type="entry name" value="EamA"/>
    <property type="match status" value="2"/>
</dbReference>
<evidence type="ECO:0000313" key="8">
    <source>
        <dbReference type="Proteomes" id="UP001500298"/>
    </source>
</evidence>
<evidence type="ECO:0000256" key="1">
    <source>
        <dbReference type="ARBA" id="ARBA00004141"/>
    </source>
</evidence>
<keyword evidence="2 5" id="KW-0812">Transmembrane</keyword>
<dbReference type="SUPFAM" id="SSF103481">
    <property type="entry name" value="Multidrug resistance efflux transporter EmrE"/>
    <property type="match status" value="2"/>
</dbReference>
<evidence type="ECO:0000313" key="7">
    <source>
        <dbReference type="EMBL" id="GAA4821543.1"/>
    </source>
</evidence>
<dbReference type="EMBL" id="BAABJX010000005">
    <property type="protein sequence ID" value="GAA4821543.1"/>
    <property type="molecule type" value="Genomic_DNA"/>
</dbReference>
<dbReference type="PANTHER" id="PTHR22911">
    <property type="entry name" value="ACYL-MALONYL CONDENSING ENZYME-RELATED"/>
    <property type="match status" value="1"/>
</dbReference>
<comment type="subcellular location">
    <subcellularLocation>
        <location evidence="1">Membrane</location>
        <topology evidence="1">Multi-pass membrane protein</topology>
    </subcellularLocation>
</comment>
<keyword evidence="8" id="KW-1185">Reference proteome</keyword>
<protein>
    <submittedName>
        <fullName evidence="7">DMT family transporter</fullName>
    </submittedName>
</protein>
<feature type="transmembrane region" description="Helical" evidence="5">
    <location>
        <begin position="203"/>
        <end position="220"/>
    </location>
</feature>
<feature type="transmembrane region" description="Helical" evidence="5">
    <location>
        <begin position="67"/>
        <end position="85"/>
    </location>
</feature>
<feature type="transmembrane region" description="Helical" evidence="5">
    <location>
        <begin position="119"/>
        <end position="137"/>
    </location>
</feature>
<dbReference type="RefSeq" id="WP_345368584.1">
    <property type="nucleotide sequence ID" value="NZ_BAABJX010000005.1"/>
</dbReference>
<feature type="transmembrane region" description="Helical" evidence="5">
    <location>
        <begin position="143"/>
        <end position="163"/>
    </location>
</feature>
<feature type="domain" description="EamA" evidence="6">
    <location>
        <begin position="147"/>
        <end position="274"/>
    </location>
</feature>
<evidence type="ECO:0000256" key="3">
    <source>
        <dbReference type="ARBA" id="ARBA00022989"/>
    </source>
</evidence>
<dbReference type="Proteomes" id="UP001500298">
    <property type="component" value="Unassembled WGS sequence"/>
</dbReference>
<evidence type="ECO:0000256" key="2">
    <source>
        <dbReference type="ARBA" id="ARBA00022692"/>
    </source>
</evidence>
<keyword evidence="4 5" id="KW-0472">Membrane</keyword>